<gene>
    <name evidence="1" type="ORF">BB558_004374</name>
</gene>
<dbReference type="EMBL" id="MBFU01000423">
    <property type="protein sequence ID" value="PVZ99598.1"/>
    <property type="molecule type" value="Genomic_DNA"/>
</dbReference>
<feature type="non-terminal residue" evidence="1">
    <location>
        <position position="196"/>
    </location>
</feature>
<accession>A0A2U1J3I4</accession>
<sequence length="196" mass="22669">MFDLLSYQTISDIFIFSQNPNLALVSKTFYEVSQNTSVQARYFLFGPRKTDEQIADFYSKYKKLKLKEDLAVILTDKMDVELGWFHSIYRRTFQYCWAKCLKKMIGMYKLVIVDETENGTTVIEHHKVKKRKLNEKYDIRPVVNINFNAISGIFSFASKGGSLDFFKTLLEAHNIVIDTEKLYGIPASQMIGGSNL</sequence>
<comment type="caution">
    <text evidence="1">The sequence shown here is derived from an EMBL/GenBank/DDBJ whole genome shotgun (WGS) entry which is preliminary data.</text>
</comment>
<dbReference type="AlphaFoldDB" id="A0A2U1J3I4"/>
<evidence type="ECO:0000313" key="2">
    <source>
        <dbReference type="Proteomes" id="UP000245591"/>
    </source>
</evidence>
<keyword evidence="2" id="KW-1185">Reference proteome</keyword>
<dbReference type="Proteomes" id="UP000245591">
    <property type="component" value="Unassembled WGS sequence"/>
</dbReference>
<organism evidence="1 2">
    <name type="scientific">Smittium angustum</name>
    <dbReference type="NCBI Taxonomy" id="133377"/>
    <lineage>
        <taxon>Eukaryota</taxon>
        <taxon>Fungi</taxon>
        <taxon>Fungi incertae sedis</taxon>
        <taxon>Zoopagomycota</taxon>
        <taxon>Kickxellomycotina</taxon>
        <taxon>Harpellomycetes</taxon>
        <taxon>Harpellales</taxon>
        <taxon>Legeriomycetaceae</taxon>
        <taxon>Smittium</taxon>
    </lineage>
</organism>
<name>A0A2U1J3I4_SMIAN</name>
<reference evidence="1 2" key="1">
    <citation type="journal article" date="2018" name="MBio">
        <title>Comparative Genomics Reveals the Core Gene Toolbox for the Fungus-Insect Symbiosis.</title>
        <authorList>
            <person name="Wang Y."/>
            <person name="Stata M."/>
            <person name="Wang W."/>
            <person name="Stajich J.E."/>
            <person name="White M.M."/>
            <person name="Moncalvo J.M."/>
        </authorList>
    </citation>
    <scope>NUCLEOTIDE SEQUENCE [LARGE SCALE GENOMIC DNA]</scope>
    <source>
        <strain evidence="1 2">AUS-126-30</strain>
    </source>
</reference>
<evidence type="ECO:0000313" key="1">
    <source>
        <dbReference type="EMBL" id="PVZ99598.1"/>
    </source>
</evidence>
<proteinExistence type="predicted"/>
<protein>
    <submittedName>
        <fullName evidence="1">Uncharacterized protein</fullName>
    </submittedName>
</protein>